<protein>
    <submittedName>
        <fullName evidence="2">Uncharacterized protein</fullName>
    </submittedName>
</protein>
<feature type="compositionally biased region" description="Polar residues" evidence="1">
    <location>
        <begin position="99"/>
        <end position="111"/>
    </location>
</feature>
<evidence type="ECO:0000256" key="1">
    <source>
        <dbReference type="SAM" id="MobiDB-lite"/>
    </source>
</evidence>
<dbReference type="EMBL" id="JAVFKD010000016">
    <property type="protein sequence ID" value="KAK5988347.1"/>
    <property type="molecule type" value="Genomic_DNA"/>
</dbReference>
<feature type="region of interest" description="Disordered" evidence="1">
    <location>
        <begin position="15"/>
        <end position="34"/>
    </location>
</feature>
<accession>A0ABR0S844</accession>
<evidence type="ECO:0000313" key="2">
    <source>
        <dbReference type="EMBL" id="KAK5988347.1"/>
    </source>
</evidence>
<feature type="compositionally biased region" description="Basic and acidic residues" evidence="1">
    <location>
        <begin position="24"/>
        <end position="34"/>
    </location>
</feature>
<reference evidence="2 3" key="1">
    <citation type="submission" date="2024-01" db="EMBL/GenBank/DDBJ databases">
        <title>Complete genome of Cladobotryum mycophilum ATHUM6906.</title>
        <authorList>
            <person name="Christinaki A.C."/>
            <person name="Myridakis A.I."/>
            <person name="Kouvelis V.N."/>
        </authorList>
    </citation>
    <scope>NUCLEOTIDE SEQUENCE [LARGE SCALE GENOMIC DNA]</scope>
    <source>
        <strain evidence="2 3">ATHUM6906</strain>
    </source>
</reference>
<feature type="region of interest" description="Disordered" evidence="1">
    <location>
        <begin position="67"/>
        <end position="143"/>
    </location>
</feature>
<dbReference type="Proteomes" id="UP001338125">
    <property type="component" value="Unassembled WGS sequence"/>
</dbReference>
<organism evidence="2 3">
    <name type="scientific">Cladobotryum mycophilum</name>
    <dbReference type="NCBI Taxonomy" id="491253"/>
    <lineage>
        <taxon>Eukaryota</taxon>
        <taxon>Fungi</taxon>
        <taxon>Dikarya</taxon>
        <taxon>Ascomycota</taxon>
        <taxon>Pezizomycotina</taxon>
        <taxon>Sordariomycetes</taxon>
        <taxon>Hypocreomycetidae</taxon>
        <taxon>Hypocreales</taxon>
        <taxon>Hypocreaceae</taxon>
        <taxon>Cladobotryum</taxon>
    </lineage>
</organism>
<sequence>MAPCPNQATLQRVFDEGSSVPPCVREREPVGRGDDELSSLGVQHLQNSIHKKVIMGATREAMPQVERGAPQGKGMRRMHQGADIPTNMPLSPSSPLSSGTGEASTIESSIAFSGADGTQHHSTFSQFTGPVSAPTPLAQQSPAAGIPNEIDLTEVPLHGDQTVTVDLTADSVDPIRDRWMNPLLDINAPSSKLAGHSMEFLFRVLRTYPRMLVQDEDVGCPIIHPCQLLPDKVRLPMANCIVITRMWDGHSQQSAGIIESTIDQEMQRLVDEYINYEEEDLLAAMQSLLIHMKMMKLHEVAHILAKTGLTLAEEEPKAAPEWEDWIRITTKTRTILAFFCFEWAFSAYNNLLSYHCHEIGFILAPTSKLLWLATTKEEWERRYSRWMLRWRPRGFFRMEELMAIPPGVQVDERVNAWLAETDEFGIMIMAMVGNMLLQVIRLTLRPSLTISAPAFLGLRKHVSEAGAVSQHYGYMLSTKSLSLSKKRHEICWIIQWPGSTDLSVKPSLIEELNDVDGNATSVLYNFEDSQLEELSKAIEAPICEFAYIRLVDDAPMSDISFKTSMHKTYTDTYKLLGFTGGHWAYSLNSNSPTGVPLARTEHLEVGERRLAAYLLGWESVELHQDASATEIFAEEIDKLMPYFGPGSGAWYVSFRKHE</sequence>
<proteinExistence type="predicted"/>
<comment type="caution">
    <text evidence="2">The sequence shown here is derived from an EMBL/GenBank/DDBJ whole genome shotgun (WGS) entry which is preliminary data.</text>
</comment>
<feature type="compositionally biased region" description="Low complexity" evidence="1">
    <location>
        <begin position="89"/>
        <end position="98"/>
    </location>
</feature>
<evidence type="ECO:0000313" key="3">
    <source>
        <dbReference type="Proteomes" id="UP001338125"/>
    </source>
</evidence>
<keyword evidence="3" id="KW-1185">Reference proteome</keyword>
<gene>
    <name evidence="2" type="ORF">PT974_12498</name>
</gene>
<feature type="compositionally biased region" description="Polar residues" evidence="1">
    <location>
        <begin position="120"/>
        <end position="129"/>
    </location>
</feature>
<name>A0ABR0S844_9HYPO</name>